<accession>A0A381TZZ8</accession>
<sequence>MRVSSQLAWIQCVASRFLARSHVTHVVSILLVFV</sequence>
<name>A0A381TZZ8_9ZZZZ</name>
<feature type="non-terminal residue" evidence="1">
    <location>
        <position position="34"/>
    </location>
</feature>
<organism evidence="1">
    <name type="scientific">marine metagenome</name>
    <dbReference type="NCBI Taxonomy" id="408172"/>
    <lineage>
        <taxon>unclassified sequences</taxon>
        <taxon>metagenomes</taxon>
        <taxon>ecological metagenomes</taxon>
    </lineage>
</organism>
<dbReference type="AlphaFoldDB" id="A0A381TZZ8"/>
<evidence type="ECO:0000313" key="1">
    <source>
        <dbReference type="EMBL" id="SVA21570.1"/>
    </source>
</evidence>
<proteinExistence type="predicted"/>
<reference evidence="1" key="1">
    <citation type="submission" date="2018-05" db="EMBL/GenBank/DDBJ databases">
        <authorList>
            <person name="Lanie J.A."/>
            <person name="Ng W.-L."/>
            <person name="Kazmierczak K.M."/>
            <person name="Andrzejewski T.M."/>
            <person name="Davidsen T.M."/>
            <person name="Wayne K.J."/>
            <person name="Tettelin H."/>
            <person name="Glass J.I."/>
            <person name="Rusch D."/>
            <person name="Podicherti R."/>
            <person name="Tsui H.-C.T."/>
            <person name="Winkler M.E."/>
        </authorList>
    </citation>
    <scope>NUCLEOTIDE SEQUENCE</scope>
</reference>
<protein>
    <submittedName>
        <fullName evidence="1">Uncharacterized protein</fullName>
    </submittedName>
</protein>
<dbReference type="EMBL" id="UINC01005475">
    <property type="protein sequence ID" value="SVA21570.1"/>
    <property type="molecule type" value="Genomic_DNA"/>
</dbReference>
<gene>
    <name evidence="1" type="ORF">METZ01_LOCUS74424</name>
</gene>